<sequence>MFLVDGLDSLGSGRIGAGLLCKCFLGSLLYGALSLKTLVMADDPNMNFGAFSQSLCNKQVVSFQSSTASGGSGGMPGYLDCSTGMDSSVGMMSTTPSVVVSTSSSNMPADSGQNLKYGGPLAADWSYLELQVLKEGLDRCPLLCLRYVNEQGIMKYIKIAASLPNKTVRDVAMRCQWVGKKVSTRRRKPEEHHMGRKIKERKDKLVEHTMWSANHPVQTDIRAPSFTPPNVRNNHFLSGDSEIDRAVKHLLEENNQLLHQIDTNIRNYQAQNNVDLFLQARRNINNLLQSMSQMPGMMSKMPPLRVALNENLASFVLPGLAMTFDGSLCIGSIYVSLGTSSSRKQSSEGGTDRMVTAFRCG</sequence>
<proteinExistence type="predicted"/>
<reference evidence="1" key="2">
    <citation type="submission" date="2021-12" db="EMBL/GenBank/DDBJ databases">
        <title>Resequencing data analysis of finger millet.</title>
        <authorList>
            <person name="Hatakeyama M."/>
            <person name="Aluri S."/>
            <person name="Balachadran M.T."/>
            <person name="Sivarajan S.R."/>
            <person name="Poveda L."/>
            <person name="Shimizu-Inatsugi R."/>
            <person name="Schlapbach R."/>
            <person name="Sreeman S.M."/>
            <person name="Shimizu K.K."/>
        </authorList>
    </citation>
    <scope>NUCLEOTIDE SEQUENCE</scope>
</reference>
<evidence type="ECO:0000313" key="2">
    <source>
        <dbReference type="Proteomes" id="UP001054889"/>
    </source>
</evidence>
<keyword evidence="2" id="KW-1185">Reference proteome</keyword>
<dbReference type="Proteomes" id="UP001054889">
    <property type="component" value="Unassembled WGS sequence"/>
</dbReference>
<comment type="caution">
    <text evidence="1">The sequence shown here is derived from an EMBL/GenBank/DDBJ whole genome shotgun (WGS) entry which is preliminary data.</text>
</comment>
<reference evidence="1" key="1">
    <citation type="journal article" date="2018" name="DNA Res.">
        <title>Multiple hybrid de novo genome assembly of finger millet, an orphan allotetraploid crop.</title>
        <authorList>
            <person name="Hatakeyama M."/>
            <person name="Aluri S."/>
            <person name="Balachadran M.T."/>
            <person name="Sivarajan S.R."/>
            <person name="Patrignani A."/>
            <person name="Gruter S."/>
            <person name="Poveda L."/>
            <person name="Shimizu-Inatsugi R."/>
            <person name="Baeten J."/>
            <person name="Francoijs K.J."/>
            <person name="Nataraja K.N."/>
            <person name="Reddy Y.A.N."/>
            <person name="Phadnis S."/>
            <person name="Ravikumar R.L."/>
            <person name="Schlapbach R."/>
            <person name="Sreeman S.M."/>
            <person name="Shimizu K.K."/>
        </authorList>
    </citation>
    <scope>NUCLEOTIDE SEQUENCE</scope>
</reference>
<dbReference type="Pfam" id="PF12579">
    <property type="entry name" value="DUF3755"/>
    <property type="match status" value="1"/>
</dbReference>
<accession>A0AAV5EUG4</accession>
<organism evidence="1 2">
    <name type="scientific">Eleusine coracana subsp. coracana</name>
    <dbReference type="NCBI Taxonomy" id="191504"/>
    <lineage>
        <taxon>Eukaryota</taxon>
        <taxon>Viridiplantae</taxon>
        <taxon>Streptophyta</taxon>
        <taxon>Embryophyta</taxon>
        <taxon>Tracheophyta</taxon>
        <taxon>Spermatophyta</taxon>
        <taxon>Magnoliopsida</taxon>
        <taxon>Liliopsida</taxon>
        <taxon>Poales</taxon>
        <taxon>Poaceae</taxon>
        <taxon>PACMAD clade</taxon>
        <taxon>Chloridoideae</taxon>
        <taxon>Cynodonteae</taxon>
        <taxon>Eleusininae</taxon>
        <taxon>Eleusine</taxon>
    </lineage>
</organism>
<gene>
    <name evidence="1" type="primary">gb14969</name>
    <name evidence="1" type="ORF">PR202_gb14969</name>
</gene>
<dbReference type="EMBL" id="BQKI01000079">
    <property type="protein sequence ID" value="GJN26994.1"/>
    <property type="molecule type" value="Genomic_DNA"/>
</dbReference>
<name>A0AAV5EUG4_ELECO</name>
<dbReference type="PANTHER" id="PTHR14000:SF7">
    <property type="entry name" value="OS04G0523100 PROTEIN"/>
    <property type="match status" value="1"/>
</dbReference>
<dbReference type="PANTHER" id="PTHR14000">
    <property type="entry name" value="FINGER CCCH DOMAIN PROTEIN, PUTATIVE (DUF3755)-RELATED"/>
    <property type="match status" value="1"/>
</dbReference>
<dbReference type="AlphaFoldDB" id="A0AAV5EUG4"/>
<dbReference type="InterPro" id="IPR022228">
    <property type="entry name" value="DUF3755"/>
</dbReference>
<protein>
    <recommendedName>
        <fullName evidence="3">DUF3755 family protein</fullName>
    </recommendedName>
</protein>
<evidence type="ECO:0000313" key="1">
    <source>
        <dbReference type="EMBL" id="GJN26994.1"/>
    </source>
</evidence>
<evidence type="ECO:0008006" key="3">
    <source>
        <dbReference type="Google" id="ProtNLM"/>
    </source>
</evidence>